<dbReference type="EMBL" id="JUIW01000010">
    <property type="protein sequence ID" value="RYJ41578.1"/>
    <property type="molecule type" value="Genomic_DNA"/>
</dbReference>
<accession>A0A444W7D1</accession>
<name>A0A444W7D1_9FLAO</name>
<organism evidence="1 2">
    <name type="scientific">Flavobacterium beibuense</name>
    <dbReference type="NCBI Taxonomy" id="657326"/>
    <lineage>
        <taxon>Bacteria</taxon>
        <taxon>Pseudomonadati</taxon>
        <taxon>Bacteroidota</taxon>
        <taxon>Flavobacteriia</taxon>
        <taxon>Flavobacteriales</taxon>
        <taxon>Flavobacteriaceae</taxon>
        <taxon>Flavobacterium</taxon>
    </lineage>
</organism>
<sequence length="281" mass="33197">MDKDISPLNFFNDLLFFDGINHLISSFYNNNNLLEEGYIFITEHSCYLKTEMLEDGPNAQFSYDEITKEKFFITIVLDKKKDLLDYFSREEAINLALGFSQLKVLYQKSKTKDTFYFNKISEQLYSLIEDLRLIYPEQKHSLFNVLTKYGGSSYFQYKDLKNTFFEDLYEVGYELGLIDDVEIPEEMFYSVFTCLKPDEALKLTFNKSNPIVAYFLKQIEPFFDNLNAVTIEKSCSFYNKQGKLLKSTDLYAALSRGSDRNKEYFDRIDRKLNLLKLKYLK</sequence>
<dbReference type="Proteomes" id="UP000289775">
    <property type="component" value="Unassembled WGS sequence"/>
</dbReference>
<comment type="caution">
    <text evidence="1">The sequence shown here is derived from an EMBL/GenBank/DDBJ whole genome shotgun (WGS) entry which is preliminary data.</text>
</comment>
<evidence type="ECO:0000313" key="1">
    <source>
        <dbReference type="EMBL" id="RYJ41578.1"/>
    </source>
</evidence>
<dbReference type="AlphaFoldDB" id="A0A444W7D1"/>
<proteinExistence type="predicted"/>
<reference evidence="1 2" key="1">
    <citation type="submission" date="2014-12" db="EMBL/GenBank/DDBJ databases">
        <title>Genome sequence of Flavobacterium beibuense RSKm HC5.</title>
        <authorList>
            <person name="Kim J.F."/>
            <person name="Song J.Y."/>
            <person name="Kwak M.-J."/>
            <person name="Lee S.-W."/>
        </authorList>
    </citation>
    <scope>NUCLEOTIDE SEQUENCE [LARGE SCALE GENOMIC DNA]</scope>
    <source>
        <strain evidence="1 2">RSKm HC5</strain>
    </source>
</reference>
<evidence type="ECO:0000313" key="2">
    <source>
        <dbReference type="Proteomes" id="UP000289775"/>
    </source>
</evidence>
<keyword evidence="2" id="KW-1185">Reference proteome</keyword>
<protein>
    <submittedName>
        <fullName evidence="1">Uncharacterized protein</fullName>
    </submittedName>
</protein>
<dbReference type="RefSeq" id="WP_129752032.1">
    <property type="nucleotide sequence ID" value="NZ_JUIW01000010.1"/>
</dbReference>
<gene>
    <name evidence="1" type="ORF">NU09_2952</name>
</gene>
<dbReference type="OrthoDB" id="1317966at2"/>